<proteinExistence type="predicted"/>
<dbReference type="Proteomes" id="UP000008207">
    <property type="component" value="Chromosome"/>
</dbReference>
<dbReference type="PROSITE" id="PS50943">
    <property type="entry name" value="HTH_CROC1"/>
    <property type="match status" value="1"/>
</dbReference>
<feature type="domain" description="HTH cro/C1-type" evidence="1">
    <location>
        <begin position="29"/>
        <end position="90"/>
    </location>
</feature>
<dbReference type="KEGG" id="mno:Mnod_3468"/>
<dbReference type="OrthoDB" id="7361273at2"/>
<dbReference type="EMBL" id="CP001349">
    <property type="protein sequence ID" value="ACL58379.1"/>
    <property type="molecule type" value="Genomic_DNA"/>
</dbReference>
<gene>
    <name evidence="2" type="ordered locus">Mnod_3468</name>
</gene>
<dbReference type="RefSeq" id="WP_015930039.1">
    <property type="nucleotide sequence ID" value="NC_011894.1"/>
</dbReference>
<dbReference type="SUPFAM" id="SSF47413">
    <property type="entry name" value="lambda repressor-like DNA-binding domains"/>
    <property type="match status" value="1"/>
</dbReference>
<reference evidence="2 3" key="1">
    <citation type="submission" date="2009-01" db="EMBL/GenBank/DDBJ databases">
        <title>Complete sequence of chromosome of Methylobacterium nodulans ORS 2060.</title>
        <authorList>
            <consortium name="US DOE Joint Genome Institute"/>
            <person name="Lucas S."/>
            <person name="Copeland A."/>
            <person name="Lapidus A."/>
            <person name="Glavina del Rio T."/>
            <person name="Dalin E."/>
            <person name="Tice H."/>
            <person name="Bruce D."/>
            <person name="Goodwin L."/>
            <person name="Pitluck S."/>
            <person name="Sims D."/>
            <person name="Brettin T."/>
            <person name="Detter J.C."/>
            <person name="Han C."/>
            <person name="Larimer F."/>
            <person name="Land M."/>
            <person name="Hauser L."/>
            <person name="Kyrpides N."/>
            <person name="Ivanova N."/>
            <person name="Marx C.J."/>
            <person name="Richardson P."/>
        </authorList>
    </citation>
    <scope>NUCLEOTIDE SEQUENCE [LARGE SCALE GENOMIC DNA]</scope>
    <source>
        <strain evidence="3">LMG 21967 / CNCM I-2342 / ORS 2060</strain>
    </source>
</reference>
<name>B8IMJ3_METNO</name>
<dbReference type="Pfam" id="PF01381">
    <property type="entry name" value="HTH_3"/>
    <property type="match status" value="1"/>
</dbReference>
<evidence type="ECO:0000313" key="3">
    <source>
        <dbReference type="Proteomes" id="UP000008207"/>
    </source>
</evidence>
<dbReference type="InterPro" id="IPR001387">
    <property type="entry name" value="Cro/C1-type_HTH"/>
</dbReference>
<dbReference type="Gene3D" id="1.10.260.40">
    <property type="entry name" value="lambda repressor-like DNA-binding domains"/>
    <property type="match status" value="1"/>
</dbReference>
<dbReference type="GO" id="GO:0003677">
    <property type="term" value="F:DNA binding"/>
    <property type="evidence" value="ECO:0007669"/>
    <property type="project" value="InterPro"/>
</dbReference>
<dbReference type="CDD" id="cd00093">
    <property type="entry name" value="HTH_XRE"/>
    <property type="match status" value="1"/>
</dbReference>
<dbReference type="SMART" id="SM00530">
    <property type="entry name" value="HTH_XRE"/>
    <property type="match status" value="1"/>
</dbReference>
<evidence type="ECO:0000313" key="2">
    <source>
        <dbReference type="EMBL" id="ACL58379.1"/>
    </source>
</evidence>
<protein>
    <submittedName>
        <fullName evidence="2">Helix-turn-helix domain protein</fullName>
    </submittedName>
</protein>
<dbReference type="HOGENOM" id="CLU_1633471_0_0_5"/>
<sequence length="162" mass="18126">MTQFKPTEISKEHEDDLRAEARTAMFFALRSAFKARAEEYNLKAKDLAEALGKDKGYVSRVLNGTSGSIDFETLFVFLEALGYHLPLDPISYEELKGRKVNFDARPTGVKFSLDTNQAVSTSSAKMLSKTDWHVDYDAISGTNEQSIQLSGGVKFKFLEDAR</sequence>
<evidence type="ECO:0000259" key="1">
    <source>
        <dbReference type="PROSITE" id="PS50943"/>
    </source>
</evidence>
<accession>B8IMJ3</accession>
<organism evidence="2 3">
    <name type="scientific">Methylobacterium nodulans (strain LMG 21967 / CNCM I-2342 / ORS 2060)</name>
    <dbReference type="NCBI Taxonomy" id="460265"/>
    <lineage>
        <taxon>Bacteria</taxon>
        <taxon>Pseudomonadati</taxon>
        <taxon>Pseudomonadota</taxon>
        <taxon>Alphaproteobacteria</taxon>
        <taxon>Hyphomicrobiales</taxon>
        <taxon>Methylobacteriaceae</taxon>
        <taxon>Methylobacterium</taxon>
    </lineage>
</organism>
<dbReference type="InterPro" id="IPR010982">
    <property type="entry name" value="Lambda_DNA-bd_dom_sf"/>
</dbReference>
<keyword evidence="3" id="KW-1185">Reference proteome</keyword>
<dbReference type="AlphaFoldDB" id="B8IMJ3"/>